<name>A0A645AIS9_9ZZZZ</name>
<sequence length="94" mass="10725">MKQRKIEAAEKAIEQIALKYGVTVNEVRKQINIAMINGLISDDPKIKRFWENVPRAGEIPTPEELIAHLSDVVKKKQRDGNGLRCFRGLPPYIK</sequence>
<protein>
    <recommendedName>
        <fullName evidence="2">Sporulation initiation factor Spo0A C-terminal domain-containing protein</fullName>
    </recommendedName>
</protein>
<evidence type="ECO:0000313" key="1">
    <source>
        <dbReference type="EMBL" id="MPM49564.1"/>
    </source>
</evidence>
<organism evidence="1">
    <name type="scientific">bioreactor metagenome</name>
    <dbReference type="NCBI Taxonomy" id="1076179"/>
    <lineage>
        <taxon>unclassified sequences</taxon>
        <taxon>metagenomes</taxon>
        <taxon>ecological metagenomes</taxon>
    </lineage>
</organism>
<dbReference type="EMBL" id="VSSQ01012579">
    <property type="protein sequence ID" value="MPM49564.1"/>
    <property type="molecule type" value="Genomic_DNA"/>
</dbReference>
<dbReference type="AlphaFoldDB" id="A0A645AIS9"/>
<proteinExistence type="predicted"/>
<comment type="caution">
    <text evidence="1">The sequence shown here is derived from an EMBL/GenBank/DDBJ whole genome shotgun (WGS) entry which is preliminary data.</text>
</comment>
<accession>A0A645AIS9</accession>
<evidence type="ECO:0008006" key="2">
    <source>
        <dbReference type="Google" id="ProtNLM"/>
    </source>
</evidence>
<gene>
    <name evidence="1" type="ORF">SDC9_96294</name>
</gene>
<reference evidence="1" key="1">
    <citation type="submission" date="2019-08" db="EMBL/GenBank/DDBJ databases">
        <authorList>
            <person name="Kucharzyk K."/>
            <person name="Murdoch R.W."/>
            <person name="Higgins S."/>
            <person name="Loffler F."/>
        </authorList>
    </citation>
    <scope>NUCLEOTIDE SEQUENCE</scope>
</reference>